<gene>
    <name evidence="2" type="ORF">I2H38_08860</name>
</gene>
<dbReference type="Proteomes" id="UP000599312">
    <property type="component" value="Unassembled WGS sequence"/>
</dbReference>
<proteinExistence type="predicted"/>
<name>A0A931BQM5_9HYPH</name>
<feature type="chain" id="PRO_5037437595" evidence="1">
    <location>
        <begin position="20"/>
        <end position="94"/>
    </location>
</feature>
<dbReference type="GO" id="GO:0009055">
    <property type="term" value="F:electron transfer activity"/>
    <property type="evidence" value="ECO:0007669"/>
    <property type="project" value="InterPro"/>
</dbReference>
<dbReference type="EMBL" id="JADQDO010000003">
    <property type="protein sequence ID" value="MBF9233490.1"/>
    <property type="molecule type" value="Genomic_DNA"/>
</dbReference>
<protein>
    <submittedName>
        <fullName evidence="2">Cytochrome c</fullName>
    </submittedName>
</protein>
<keyword evidence="3" id="KW-1185">Reference proteome</keyword>
<dbReference type="InterPro" id="IPR036909">
    <property type="entry name" value="Cyt_c-like_dom_sf"/>
</dbReference>
<dbReference type="GO" id="GO:0020037">
    <property type="term" value="F:heme binding"/>
    <property type="evidence" value="ECO:0007669"/>
    <property type="project" value="InterPro"/>
</dbReference>
<organism evidence="2 3">
    <name type="scientific">Microvirga alba</name>
    <dbReference type="NCBI Taxonomy" id="2791025"/>
    <lineage>
        <taxon>Bacteria</taxon>
        <taxon>Pseudomonadati</taxon>
        <taxon>Pseudomonadota</taxon>
        <taxon>Alphaproteobacteria</taxon>
        <taxon>Hyphomicrobiales</taxon>
        <taxon>Methylobacteriaceae</taxon>
        <taxon>Microvirga</taxon>
    </lineage>
</organism>
<accession>A0A931BQM5</accession>
<evidence type="ECO:0000313" key="2">
    <source>
        <dbReference type="EMBL" id="MBF9233490.1"/>
    </source>
</evidence>
<feature type="signal peptide" evidence="1">
    <location>
        <begin position="1"/>
        <end position="19"/>
    </location>
</feature>
<dbReference type="Gene3D" id="1.10.760.10">
    <property type="entry name" value="Cytochrome c-like domain"/>
    <property type="match status" value="1"/>
</dbReference>
<comment type="caution">
    <text evidence="2">The sequence shown here is derived from an EMBL/GenBank/DDBJ whole genome shotgun (WGS) entry which is preliminary data.</text>
</comment>
<dbReference type="RefSeq" id="WP_196271492.1">
    <property type="nucleotide sequence ID" value="NZ_JADQDO010000003.1"/>
</dbReference>
<reference evidence="2" key="1">
    <citation type="submission" date="2020-11" db="EMBL/GenBank/DDBJ databases">
        <authorList>
            <person name="Kim M.K."/>
        </authorList>
    </citation>
    <scope>NUCLEOTIDE SEQUENCE</scope>
    <source>
        <strain evidence="2">BT350</strain>
    </source>
</reference>
<dbReference type="SUPFAM" id="SSF46626">
    <property type="entry name" value="Cytochrome c"/>
    <property type="match status" value="1"/>
</dbReference>
<dbReference type="AlphaFoldDB" id="A0A931BQM5"/>
<sequence length="94" mass="10390">MWKFVLPVVVLVTATGARADETAIKLKDGPGRDVVMNNCAACHSLDYIQMNSPFLDQKLWEAEVTKMIKVFGAPVDDSDAKAIVDYLSRSYGRP</sequence>
<evidence type="ECO:0000313" key="3">
    <source>
        <dbReference type="Proteomes" id="UP000599312"/>
    </source>
</evidence>
<keyword evidence="1" id="KW-0732">Signal</keyword>
<evidence type="ECO:0000256" key="1">
    <source>
        <dbReference type="SAM" id="SignalP"/>
    </source>
</evidence>